<proteinExistence type="predicted"/>
<dbReference type="Gene3D" id="3.10.50.40">
    <property type="match status" value="2"/>
</dbReference>
<dbReference type="InterPro" id="IPR027304">
    <property type="entry name" value="Trigger_fact/SurA_dom_sf"/>
</dbReference>
<feature type="domain" description="PpiC" evidence="4">
    <location>
        <begin position="300"/>
        <end position="413"/>
    </location>
</feature>
<keyword evidence="2" id="KW-0697">Rotamase</keyword>
<dbReference type="AlphaFoldDB" id="A0AAU7BPM2"/>
<dbReference type="InterPro" id="IPR046357">
    <property type="entry name" value="PPIase_dom_sf"/>
</dbReference>
<sequence length="476" mass="54976">MKFLTKVKYFVLSMLMLSSFITMAQEIIEEKKEEEKVKKNIDPSQRIKLDGVAAVIGDYVVLDSDIDKRIEQARAAGQSLEGQSRCEIFGSLLEEKLYMHHSVQDSIVINDAEISANVDQQINAMSQQIGSLEKLIAFYKKETEQELRDEMYTLNRNQRMVQLMQQDIIDKIEVTPEEVRQFYNRELKADPPQFGTELRLAQIVVIPETTPEEEQKVIDRLNEFRTDVLENGASFTTKAVLYSEDGGSKGSGGKYTLNRKRPLMVKEFREVAFSLEEGEISAPFKSVYGYHIIQLEKIRGQEYDTRHILLKPKLTNADIAKAKEEIENVREKIIAGEISFADAALEVSDEEETKFEGGQLINPETRDYVFPLTKIDPELYVQVQDLKNGEVSPVYTESDLVNQVKFKILTVTDRIDEHKADFAKDYLKIKELALYNKQLEIIGKWQKEKIMETYIKINGEHRECDFKANWLKKEER</sequence>
<dbReference type="PANTHER" id="PTHR47637">
    <property type="entry name" value="CHAPERONE SURA"/>
    <property type="match status" value="1"/>
</dbReference>
<gene>
    <name evidence="5" type="ORF">ABGB03_09630</name>
</gene>
<keyword evidence="2 5" id="KW-0413">Isomerase</keyword>
<dbReference type="SUPFAM" id="SSF109998">
    <property type="entry name" value="Triger factor/SurA peptide-binding domain-like"/>
    <property type="match status" value="1"/>
</dbReference>
<dbReference type="PANTHER" id="PTHR47637:SF1">
    <property type="entry name" value="CHAPERONE SURA"/>
    <property type="match status" value="1"/>
</dbReference>
<name>A0AAU7BPM2_9FLAO</name>
<organism evidence="5">
    <name type="scientific">Pontimicrobium sp. SW4</name>
    <dbReference type="NCBI Taxonomy" id="3153519"/>
    <lineage>
        <taxon>Bacteria</taxon>
        <taxon>Pseudomonadati</taxon>
        <taxon>Bacteroidota</taxon>
        <taxon>Flavobacteriia</taxon>
        <taxon>Flavobacteriales</taxon>
        <taxon>Flavobacteriaceae</taxon>
        <taxon>Pontimicrobium</taxon>
    </lineage>
</organism>
<evidence type="ECO:0000256" key="1">
    <source>
        <dbReference type="ARBA" id="ARBA00022729"/>
    </source>
</evidence>
<dbReference type="Gene3D" id="1.10.4030.10">
    <property type="entry name" value="Porin chaperone SurA, peptide-binding domain"/>
    <property type="match status" value="1"/>
</dbReference>
<dbReference type="InterPro" id="IPR050280">
    <property type="entry name" value="OMP_Chaperone_SurA"/>
</dbReference>
<dbReference type="InterPro" id="IPR000297">
    <property type="entry name" value="PPIase_PpiC"/>
</dbReference>
<evidence type="ECO:0000256" key="3">
    <source>
        <dbReference type="SAM" id="SignalP"/>
    </source>
</evidence>
<accession>A0AAU7BPM2</accession>
<dbReference type="RefSeq" id="WP_347922301.1">
    <property type="nucleotide sequence ID" value="NZ_CP157199.1"/>
</dbReference>
<evidence type="ECO:0000256" key="2">
    <source>
        <dbReference type="PROSITE-ProRule" id="PRU00278"/>
    </source>
</evidence>
<reference evidence="5" key="1">
    <citation type="submission" date="2024-05" db="EMBL/GenBank/DDBJ databases">
        <title>Pontimicrobium maritimus sp. nov., isolated form sea water.</title>
        <authorList>
            <person name="Muhammad N."/>
            <person name="Vuong T.Q."/>
            <person name="Han H.L."/>
            <person name="Kim S.-G."/>
        </authorList>
    </citation>
    <scope>NUCLEOTIDE SEQUENCE</scope>
    <source>
        <strain evidence="5">SW4</strain>
    </source>
</reference>
<dbReference type="Pfam" id="PF00639">
    <property type="entry name" value="Rotamase"/>
    <property type="match status" value="2"/>
</dbReference>
<keyword evidence="1 3" id="KW-0732">Signal</keyword>
<evidence type="ECO:0000259" key="4">
    <source>
        <dbReference type="PROSITE" id="PS50198"/>
    </source>
</evidence>
<feature type="chain" id="PRO_5043952486" evidence="3">
    <location>
        <begin position="25"/>
        <end position="476"/>
    </location>
</feature>
<dbReference type="EMBL" id="CP157199">
    <property type="protein sequence ID" value="XBG60114.1"/>
    <property type="molecule type" value="Genomic_DNA"/>
</dbReference>
<feature type="signal peptide" evidence="3">
    <location>
        <begin position="1"/>
        <end position="24"/>
    </location>
</feature>
<dbReference type="PROSITE" id="PS50198">
    <property type="entry name" value="PPIC_PPIASE_2"/>
    <property type="match status" value="2"/>
</dbReference>
<protein>
    <submittedName>
        <fullName evidence="5">Peptidylprolyl isomerase</fullName>
        <ecNumber evidence="5">5.2.1.8</ecNumber>
    </submittedName>
</protein>
<dbReference type="EC" id="5.2.1.8" evidence="5"/>
<feature type="domain" description="PpiC" evidence="4">
    <location>
        <begin position="195"/>
        <end position="297"/>
    </location>
</feature>
<evidence type="ECO:0000313" key="5">
    <source>
        <dbReference type="EMBL" id="XBG60114.1"/>
    </source>
</evidence>
<dbReference type="SUPFAM" id="SSF54534">
    <property type="entry name" value="FKBP-like"/>
    <property type="match status" value="2"/>
</dbReference>
<dbReference type="GO" id="GO:0003755">
    <property type="term" value="F:peptidyl-prolyl cis-trans isomerase activity"/>
    <property type="evidence" value="ECO:0007669"/>
    <property type="project" value="UniProtKB-KW"/>
</dbReference>